<evidence type="ECO:0000256" key="1">
    <source>
        <dbReference type="SAM" id="MobiDB-lite"/>
    </source>
</evidence>
<dbReference type="EMBL" id="QXFV01000055">
    <property type="protein sequence ID" value="KAE9051152.1"/>
    <property type="molecule type" value="Genomic_DNA"/>
</dbReference>
<dbReference type="OrthoDB" id="10269807at2759"/>
<feature type="compositionally biased region" description="Basic residues" evidence="1">
    <location>
        <begin position="101"/>
        <end position="119"/>
    </location>
</feature>
<dbReference type="AlphaFoldDB" id="A0A6A3PER5"/>
<evidence type="ECO:0000313" key="4">
    <source>
        <dbReference type="Proteomes" id="UP000429607"/>
    </source>
</evidence>
<gene>
    <name evidence="3" type="ORF">PR001_g1710</name>
    <name evidence="2" type="ORF">PR002_g1896</name>
</gene>
<dbReference type="EMBL" id="QXFU01000059">
    <property type="protein sequence ID" value="KAE9046029.1"/>
    <property type="molecule type" value="Genomic_DNA"/>
</dbReference>
<protein>
    <submittedName>
        <fullName evidence="3">Uncharacterized protein</fullName>
    </submittedName>
</protein>
<feature type="compositionally biased region" description="Basic and acidic residues" evidence="1">
    <location>
        <begin position="21"/>
        <end position="44"/>
    </location>
</feature>
<proteinExistence type="predicted"/>
<name>A0A6A3PER5_9STRA</name>
<dbReference type="Proteomes" id="UP000429607">
    <property type="component" value="Unassembled WGS sequence"/>
</dbReference>
<organism evidence="3 4">
    <name type="scientific">Phytophthora rubi</name>
    <dbReference type="NCBI Taxonomy" id="129364"/>
    <lineage>
        <taxon>Eukaryota</taxon>
        <taxon>Sar</taxon>
        <taxon>Stramenopiles</taxon>
        <taxon>Oomycota</taxon>
        <taxon>Peronosporomycetes</taxon>
        <taxon>Peronosporales</taxon>
        <taxon>Peronosporaceae</taxon>
        <taxon>Phytophthora</taxon>
    </lineage>
</organism>
<reference evidence="4 5" key="1">
    <citation type="submission" date="2018-09" db="EMBL/GenBank/DDBJ databases">
        <title>Genomic investigation of the strawberry pathogen Phytophthora fragariae indicates pathogenicity is determined by transcriptional variation in three key races.</title>
        <authorList>
            <person name="Adams T.M."/>
            <person name="Armitage A.D."/>
            <person name="Sobczyk M.K."/>
            <person name="Bates H.J."/>
            <person name="Dunwell J.M."/>
            <person name="Nellist C.F."/>
            <person name="Harrison R.J."/>
        </authorList>
    </citation>
    <scope>NUCLEOTIDE SEQUENCE [LARGE SCALE GENOMIC DNA]</scope>
    <source>
        <strain evidence="3 4">SCRP249</strain>
        <strain evidence="2 5">SCRP324</strain>
    </source>
</reference>
<evidence type="ECO:0000313" key="2">
    <source>
        <dbReference type="EMBL" id="KAE9046029.1"/>
    </source>
</evidence>
<evidence type="ECO:0000313" key="5">
    <source>
        <dbReference type="Proteomes" id="UP000435112"/>
    </source>
</evidence>
<feature type="region of interest" description="Disordered" evidence="1">
    <location>
        <begin position="1"/>
        <end position="48"/>
    </location>
</feature>
<dbReference type="Proteomes" id="UP000435112">
    <property type="component" value="Unassembled WGS sequence"/>
</dbReference>
<accession>A0A6A3PER5</accession>
<comment type="caution">
    <text evidence="3">The sequence shown here is derived from an EMBL/GenBank/DDBJ whole genome shotgun (WGS) entry which is preliminary data.</text>
</comment>
<sequence>MSLVNKLSQAAAARPPSTYTDSRDQHRNRDGQGCREKSVPDDIRQLIPTHRRGERPCLLFLGRVMCSGGTRDRCGHYQRVHGWPSSDIPRRLMKWAQNTYPHRRRSDHEHKQGRRGARS</sequence>
<feature type="region of interest" description="Disordered" evidence="1">
    <location>
        <begin position="96"/>
        <end position="119"/>
    </location>
</feature>
<evidence type="ECO:0000313" key="3">
    <source>
        <dbReference type="EMBL" id="KAE9051152.1"/>
    </source>
</evidence>